<comment type="similarity">
    <text evidence="1 2">Belongs to the cyclophilin-type PPIase family.</text>
</comment>
<dbReference type="Proteomes" id="UP001281410">
    <property type="component" value="Unassembled WGS sequence"/>
</dbReference>
<evidence type="ECO:0000256" key="1">
    <source>
        <dbReference type="ARBA" id="ARBA00007365"/>
    </source>
</evidence>
<gene>
    <name evidence="4" type="ORF">Dsin_024657</name>
</gene>
<dbReference type="EC" id="5.2.1.8" evidence="2"/>
<name>A0AAD9ZUV9_9ROSI</name>
<dbReference type="GO" id="GO:0006457">
    <property type="term" value="P:protein folding"/>
    <property type="evidence" value="ECO:0007669"/>
    <property type="project" value="TreeGrafter"/>
</dbReference>
<dbReference type="Pfam" id="PF00160">
    <property type="entry name" value="Pro_isomerase"/>
    <property type="match status" value="1"/>
</dbReference>
<dbReference type="PROSITE" id="PS50072">
    <property type="entry name" value="CSA_PPIASE_2"/>
    <property type="match status" value="1"/>
</dbReference>
<evidence type="ECO:0000256" key="2">
    <source>
        <dbReference type="RuleBase" id="RU363019"/>
    </source>
</evidence>
<evidence type="ECO:0000313" key="5">
    <source>
        <dbReference type="Proteomes" id="UP001281410"/>
    </source>
</evidence>
<dbReference type="PANTHER" id="PTHR11071">
    <property type="entry name" value="PEPTIDYL-PROLYL CIS-TRANS ISOMERASE"/>
    <property type="match status" value="1"/>
</dbReference>
<dbReference type="AlphaFoldDB" id="A0AAD9ZUV9"/>
<protein>
    <recommendedName>
        <fullName evidence="2">Peptidyl-prolyl cis-trans isomerase</fullName>
        <shortName evidence="2">PPIase</shortName>
        <ecNumber evidence="2">5.2.1.8</ecNumber>
    </recommendedName>
</protein>
<dbReference type="GO" id="GO:0005737">
    <property type="term" value="C:cytoplasm"/>
    <property type="evidence" value="ECO:0007669"/>
    <property type="project" value="TreeGrafter"/>
</dbReference>
<keyword evidence="2" id="KW-0697">Rotamase</keyword>
<dbReference type="InterPro" id="IPR029000">
    <property type="entry name" value="Cyclophilin-like_dom_sf"/>
</dbReference>
<sequence>MANTGPGTNNSQFFICTVKTEWLDGNNVIFGQVIQGFDVNKVVEKVGSRSGLTSKPVMVANCVC</sequence>
<keyword evidence="5" id="KW-1185">Reference proteome</keyword>
<dbReference type="EMBL" id="JANJYJ010000008">
    <property type="protein sequence ID" value="KAK3193347.1"/>
    <property type="molecule type" value="Genomic_DNA"/>
</dbReference>
<reference evidence="4" key="1">
    <citation type="journal article" date="2023" name="Plant J.">
        <title>Genome sequences and population genomics provide insights into the demographic history, inbreeding, and mutation load of two 'living fossil' tree species of Dipteronia.</title>
        <authorList>
            <person name="Feng Y."/>
            <person name="Comes H.P."/>
            <person name="Chen J."/>
            <person name="Zhu S."/>
            <person name="Lu R."/>
            <person name="Zhang X."/>
            <person name="Li P."/>
            <person name="Qiu J."/>
            <person name="Olsen K.M."/>
            <person name="Qiu Y."/>
        </authorList>
    </citation>
    <scope>NUCLEOTIDE SEQUENCE</scope>
    <source>
        <strain evidence="4">NBL</strain>
    </source>
</reference>
<dbReference type="GO" id="GO:0016018">
    <property type="term" value="F:cyclosporin A binding"/>
    <property type="evidence" value="ECO:0007669"/>
    <property type="project" value="TreeGrafter"/>
</dbReference>
<dbReference type="InterPro" id="IPR002130">
    <property type="entry name" value="Cyclophilin-type_PPIase_dom"/>
</dbReference>
<dbReference type="SUPFAM" id="SSF50891">
    <property type="entry name" value="Cyclophilin-like"/>
    <property type="match status" value="1"/>
</dbReference>
<dbReference type="PRINTS" id="PR00153">
    <property type="entry name" value="CSAPPISMRASE"/>
</dbReference>
<comment type="caution">
    <text evidence="4">The sequence shown here is derived from an EMBL/GenBank/DDBJ whole genome shotgun (WGS) entry which is preliminary data.</text>
</comment>
<proteinExistence type="inferred from homology"/>
<comment type="catalytic activity">
    <reaction evidence="2">
        <text>[protein]-peptidylproline (omega=180) = [protein]-peptidylproline (omega=0)</text>
        <dbReference type="Rhea" id="RHEA:16237"/>
        <dbReference type="Rhea" id="RHEA-COMP:10747"/>
        <dbReference type="Rhea" id="RHEA-COMP:10748"/>
        <dbReference type="ChEBI" id="CHEBI:83833"/>
        <dbReference type="ChEBI" id="CHEBI:83834"/>
        <dbReference type="EC" id="5.2.1.8"/>
    </reaction>
</comment>
<comment type="function">
    <text evidence="2">PPIases accelerate the folding of proteins. It catalyzes the cis-trans isomerization of proline imidic peptide bonds in oligopeptides.</text>
</comment>
<dbReference type="PANTHER" id="PTHR11071:SF561">
    <property type="entry name" value="PEPTIDYL-PROLYL CIS-TRANS ISOMERASE D-RELATED"/>
    <property type="match status" value="1"/>
</dbReference>
<feature type="domain" description="PPIase cyclophilin-type" evidence="3">
    <location>
        <begin position="1"/>
        <end position="64"/>
    </location>
</feature>
<evidence type="ECO:0000259" key="3">
    <source>
        <dbReference type="PROSITE" id="PS50072"/>
    </source>
</evidence>
<organism evidence="4 5">
    <name type="scientific">Dipteronia sinensis</name>
    <dbReference type="NCBI Taxonomy" id="43782"/>
    <lineage>
        <taxon>Eukaryota</taxon>
        <taxon>Viridiplantae</taxon>
        <taxon>Streptophyta</taxon>
        <taxon>Embryophyta</taxon>
        <taxon>Tracheophyta</taxon>
        <taxon>Spermatophyta</taxon>
        <taxon>Magnoliopsida</taxon>
        <taxon>eudicotyledons</taxon>
        <taxon>Gunneridae</taxon>
        <taxon>Pentapetalae</taxon>
        <taxon>rosids</taxon>
        <taxon>malvids</taxon>
        <taxon>Sapindales</taxon>
        <taxon>Sapindaceae</taxon>
        <taxon>Hippocastanoideae</taxon>
        <taxon>Acereae</taxon>
        <taxon>Dipteronia</taxon>
    </lineage>
</organism>
<evidence type="ECO:0000313" key="4">
    <source>
        <dbReference type="EMBL" id="KAK3193347.1"/>
    </source>
</evidence>
<dbReference type="GO" id="GO:0003755">
    <property type="term" value="F:peptidyl-prolyl cis-trans isomerase activity"/>
    <property type="evidence" value="ECO:0007669"/>
    <property type="project" value="UniProtKB-UniRule"/>
</dbReference>
<keyword evidence="2" id="KW-0413">Isomerase</keyword>
<dbReference type="Gene3D" id="2.40.100.10">
    <property type="entry name" value="Cyclophilin-like"/>
    <property type="match status" value="1"/>
</dbReference>
<accession>A0AAD9ZUV9</accession>